<evidence type="ECO:0000256" key="2">
    <source>
        <dbReference type="SAM" id="MobiDB-lite"/>
    </source>
</evidence>
<sequence length="480" mass="52034">MDEAASAPAALLSSPASLRSRCEEILCELMETQRGLGREWKNVQPCVVRASQLLLQQAQQHDERLGQLEDKMTQVLNAVEVIASDCRLKEQRYRMDRESTERAVQELQRSIQQLHDAVATERRASHQFREETLYPGLADLQQQIDHLSSGAPAHVLPSQPPQQLSPSATLAPPPPPLPAAVFEAATDSDRREGAEGPAMKEMIREVRLLRNQWQQLLQQSQSAMPVFWRCAEGKPRMEAKSSMKNRRVLLSMVRPSVDCSTARWHWRGGHVPTPTLSPDSPIPWSTLHLRKTTTGEWLSVGAAPDGTATHPELSEGGGPPFLWRPRRPSSIELLKAGIYRVTVCLLSSCYRRTGGNSPGSGGGAASSVPPSVSLRVNDRAVFSFFTGGSTCYALQPAEGAGRQNAPAPHGSSSNKTASSCQASACPRRLCNCSALAACTTSTFADFLRLPAGSCVSVHCHDAADAGAAHEALLEVEFIAG</sequence>
<dbReference type="AlphaFoldDB" id="A0A3S5IUG2"/>
<keyword evidence="4" id="KW-1185">Reference proteome</keyword>
<keyword evidence="1" id="KW-0175">Coiled coil</keyword>
<protein>
    <submittedName>
        <fullName evidence="3">Uncharacterized protein</fullName>
    </submittedName>
</protein>
<evidence type="ECO:0000313" key="3">
    <source>
        <dbReference type="EMBL" id="RNF25647.1"/>
    </source>
</evidence>
<gene>
    <name evidence="3" type="ORF">Tco025E_02207</name>
</gene>
<dbReference type="EMBL" id="MKKU01000079">
    <property type="protein sequence ID" value="RNF25647.1"/>
    <property type="molecule type" value="Genomic_DNA"/>
</dbReference>
<evidence type="ECO:0000256" key="1">
    <source>
        <dbReference type="SAM" id="Coils"/>
    </source>
</evidence>
<organism evidence="3 4">
    <name type="scientific">Trypanosoma conorhini</name>
    <dbReference type="NCBI Taxonomy" id="83891"/>
    <lineage>
        <taxon>Eukaryota</taxon>
        <taxon>Discoba</taxon>
        <taxon>Euglenozoa</taxon>
        <taxon>Kinetoplastea</taxon>
        <taxon>Metakinetoplastina</taxon>
        <taxon>Trypanosomatida</taxon>
        <taxon>Trypanosomatidae</taxon>
        <taxon>Trypanosoma</taxon>
    </lineage>
</organism>
<feature type="coiled-coil region" evidence="1">
    <location>
        <begin position="51"/>
        <end position="124"/>
    </location>
</feature>
<feature type="region of interest" description="Disordered" evidence="2">
    <location>
        <begin position="150"/>
        <end position="181"/>
    </location>
</feature>
<dbReference type="Proteomes" id="UP000284403">
    <property type="component" value="Unassembled WGS sequence"/>
</dbReference>
<dbReference type="GeneID" id="40315818"/>
<proteinExistence type="predicted"/>
<dbReference type="RefSeq" id="XP_029230853.1">
    <property type="nucleotide sequence ID" value="XM_029369136.1"/>
</dbReference>
<accession>A0A3S5IUG2</accession>
<dbReference type="OrthoDB" id="247593at2759"/>
<feature type="compositionally biased region" description="Low complexity" evidence="2">
    <location>
        <begin position="161"/>
        <end position="170"/>
    </location>
</feature>
<reference evidence="3 4" key="1">
    <citation type="journal article" date="2018" name="BMC Genomics">
        <title>Genomic comparison of Trypanosoma conorhini and Trypanosoma rangeli to Trypanosoma cruzi strains of high and low virulence.</title>
        <authorList>
            <person name="Bradwell K.R."/>
            <person name="Koparde V.N."/>
            <person name="Matveyev A.V."/>
            <person name="Serrano M.G."/>
            <person name="Alves J.M."/>
            <person name="Parikh H."/>
            <person name="Huang B."/>
            <person name="Lee V."/>
            <person name="Espinosa-Alvarez O."/>
            <person name="Ortiz P.A."/>
            <person name="Costa-Martins A.G."/>
            <person name="Teixeira M.M."/>
            <person name="Buck G.A."/>
        </authorList>
    </citation>
    <scope>NUCLEOTIDE SEQUENCE [LARGE SCALE GENOMIC DNA]</scope>
    <source>
        <strain evidence="3 4">025E</strain>
    </source>
</reference>
<comment type="caution">
    <text evidence="3">The sequence shown here is derived from an EMBL/GenBank/DDBJ whole genome shotgun (WGS) entry which is preliminary data.</text>
</comment>
<evidence type="ECO:0000313" key="4">
    <source>
        <dbReference type="Proteomes" id="UP000284403"/>
    </source>
</evidence>
<name>A0A3S5IUG2_9TRYP</name>